<organism evidence="1 2">
    <name type="scientific">Segatella copri</name>
    <dbReference type="NCBI Taxonomy" id="165179"/>
    <lineage>
        <taxon>Bacteria</taxon>
        <taxon>Pseudomonadati</taxon>
        <taxon>Bacteroidota</taxon>
        <taxon>Bacteroidia</taxon>
        <taxon>Bacteroidales</taxon>
        <taxon>Prevotellaceae</taxon>
        <taxon>Segatella</taxon>
    </lineage>
</organism>
<name>A0AA92U899_9BACT</name>
<dbReference type="Pfam" id="PF04343">
    <property type="entry name" value="DUF488"/>
    <property type="match status" value="1"/>
</dbReference>
<reference evidence="1 2" key="1">
    <citation type="submission" date="2018-08" db="EMBL/GenBank/DDBJ databases">
        <title>A genome reference for cultivated species of the human gut microbiota.</title>
        <authorList>
            <person name="Zou Y."/>
            <person name="Xue W."/>
            <person name="Luo G."/>
        </authorList>
    </citation>
    <scope>NUCLEOTIDE SEQUENCE [LARGE SCALE GENOMIC DNA]</scope>
    <source>
        <strain evidence="1 2">AF10-17</strain>
    </source>
</reference>
<dbReference type="EMBL" id="QSAV01000026">
    <property type="protein sequence ID" value="RGW78631.1"/>
    <property type="molecule type" value="Genomic_DNA"/>
</dbReference>
<dbReference type="Proteomes" id="UP000285776">
    <property type="component" value="Unassembled WGS sequence"/>
</dbReference>
<dbReference type="RefSeq" id="WP_118153085.1">
    <property type="nucleotide sequence ID" value="NZ_QSAV01000026.1"/>
</dbReference>
<comment type="caution">
    <text evidence="1">The sequence shown here is derived from an EMBL/GenBank/DDBJ whole genome shotgun (WGS) entry which is preliminary data.</text>
</comment>
<protein>
    <submittedName>
        <fullName evidence="1">DUF488 domain-containing protein</fullName>
    </submittedName>
</protein>
<accession>A0AA92U899</accession>
<sequence>MVAGKRKKIILAILEKIGRGITAKCMQKYLFLFSRSQMNERIYDFVPYRYGCFSFQANQDLVSLEKNGYIAINEVDKSDKEYTLLHQYHAFQDLDMFERKIIEEICQLYGKMSQNELIAYTYRKWPYTAINSVIKQHILSLDELDVVNKQKAKLIQTEPMLFTIGYEGFSLEKFLNRLIRLNVHTLVDVRKNAFSMKYGFSKGILEKACNGVNVKYVHIPELGIESSKRQTLVNQNDYDELFDEYECTTLRKYWNYLLQLHDIVETDNRVCLMCFEKDPRQCHRTRVAKALMSLPQHKYKLNEIFL</sequence>
<evidence type="ECO:0000313" key="2">
    <source>
        <dbReference type="Proteomes" id="UP000285776"/>
    </source>
</evidence>
<proteinExistence type="predicted"/>
<dbReference type="PANTHER" id="PTHR39337:SF1">
    <property type="entry name" value="BLR5642 PROTEIN"/>
    <property type="match status" value="1"/>
</dbReference>
<dbReference type="AlphaFoldDB" id="A0AA92U899"/>
<dbReference type="PANTHER" id="PTHR39337">
    <property type="entry name" value="BLR5642 PROTEIN"/>
    <property type="match status" value="1"/>
</dbReference>
<evidence type="ECO:0000313" key="1">
    <source>
        <dbReference type="EMBL" id="RGW78631.1"/>
    </source>
</evidence>
<gene>
    <name evidence="1" type="ORF">DWV53_09145</name>
</gene>
<dbReference type="InterPro" id="IPR007438">
    <property type="entry name" value="DUF488"/>
</dbReference>